<dbReference type="Proteomes" id="UP001492380">
    <property type="component" value="Unassembled WGS sequence"/>
</dbReference>
<evidence type="ECO:0000313" key="2">
    <source>
        <dbReference type="EMBL" id="KAK8246228.1"/>
    </source>
</evidence>
<feature type="chain" id="PRO_5046498576" evidence="1">
    <location>
        <begin position="24"/>
        <end position="208"/>
    </location>
</feature>
<name>A0ABR1Z1G0_9PEZI</name>
<proteinExistence type="predicted"/>
<accession>A0ABR1Z1G0</accession>
<gene>
    <name evidence="2" type="ORF">HDK90DRAFT_2836</name>
</gene>
<evidence type="ECO:0000256" key="1">
    <source>
        <dbReference type="SAM" id="SignalP"/>
    </source>
</evidence>
<dbReference type="EMBL" id="JBBWRZ010000001">
    <property type="protein sequence ID" value="KAK8246228.1"/>
    <property type="molecule type" value="Genomic_DNA"/>
</dbReference>
<feature type="signal peptide" evidence="1">
    <location>
        <begin position="1"/>
        <end position="23"/>
    </location>
</feature>
<evidence type="ECO:0000313" key="3">
    <source>
        <dbReference type="Proteomes" id="UP001492380"/>
    </source>
</evidence>
<reference evidence="2 3" key="1">
    <citation type="submission" date="2024-04" db="EMBL/GenBank/DDBJ databases">
        <title>Phyllosticta paracitricarpa is synonymous to the EU quarantine fungus P. citricarpa based on phylogenomic analyses.</title>
        <authorList>
            <consortium name="Lawrence Berkeley National Laboratory"/>
            <person name="Van Ingen-Buijs V.A."/>
            <person name="Van Westerhoven A.C."/>
            <person name="Haridas S."/>
            <person name="Skiadas P."/>
            <person name="Martin F."/>
            <person name="Groenewald J.Z."/>
            <person name="Crous P.W."/>
            <person name="Seidl M.F."/>
        </authorList>
    </citation>
    <scope>NUCLEOTIDE SEQUENCE [LARGE SCALE GENOMIC DNA]</scope>
    <source>
        <strain evidence="2 3">CBS 123374</strain>
    </source>
</reference>
<sequence length="208" mass="22701">MAAHWSPFNLMFGLLTPLAPVSTCQNQIYIILFGAIALLHNPAALVKADGETVCDQNLIKHWDLYLRLALNNHSLLTGHLKIDATPALPFCYQGTRFASRGPHGRLPAHAIFRSQTWPENRSQSLLNHSSMWLQSFPKEKAAVPFSIGPTSCRPCAYAQTRRVHDPSPTESCTTSAGAMAAVAAAGIAAITRRSVQKAVTRQTEPFKA</sequence>
<protein>
    <submittedName>
        <fullName evidence="2">Uncharacterized protein</fullName>
    </submittedName>
</protein>
<comment type="caution">
    <text evidence="2">The sequence shown here is derived from an EMBL/GenBank/DDBJ whole genome shotgun (WGS) entry which is preliminary data.</text>
</comment>
<keyword evidence="3" id="KW-1185">Reference proteome</keyword>
<organism evidence="2 3">
    <name type="scientific">Phyllosticta capitalensis</name>
    <dbReference type="NCBI Taxonomy" id="121624"/>
    <lineage>
        <taxon>Eukaryota</taxon>
        <taxon>Fungi</taxon>
        <taxon>Dikarya</taxon>
        <taxon>Ascomycota</taxon>
        <taxon>Pezizomycotina</taxon>
        <taxon>Dothideomycetes</taxon>
        <taxon>Dothideomycetes incertae sedis</taxon>
        <taxon>Botryosphaeriales</taxon>
        <taxon>Phyllostictaceae</taxon>
        <taxon>Phyllosticta</taxon>
    </lineage>
</organism>
<keyword evidence="1" id="KW-0732">Signal</keyword>